<name>A0A380RW37_FIBSU</name>
<dbReference type="AlphaFoldDB" id="A0A380RW37"/>
<accession>A0A380RW37</accession>
<dbReference type="RefSeq" id="WP_146196723.1">
    <property type="nucleotide sequence ID" value="NZ_UHJL01000001.1"/>
</dbReference>
<reference evidence="1 2" key="1">
    <citation type="submission" date="2017-08" db="EMBL/GenBank/DDBJ databases">
        <authorList>
            <person name="de Groot N.N."/>
        </authorList>
    </citation>
    <scope>NUCLEOTIDE SEQUENCE [LARGE SCALE GENOMIC DNA]</scope>
    <source>
        <strain evidence="1 2">HM2</strain>
    </source>
</reference>
<proteinExistence type="predicted"/>
<dbReference type="EMBL" id="UHJL01000001">
    <property type="protein sequence ID" value="SUQ19092.1"/>
    <property type="molecule type" value="Genomic_DNA"/>
</dbReference>
<protein>
    <submittedName>
        <fullName evidence="1">Uncharacterized protein</fullName>
    </submittedName>
</protein>
<organism evidence="1 2">
    <name type="scientific">Fibrobacter succinogenes</name>
    <name type="common">Bacteroides succinogenes</name>
    <dbReference type="NCBI Taxonomy" id="833"/>
    <lineage>
        <taxon>Bacteria</taxon>
        <taxon>Pseudomonadati</taxon>
        <taxon>Fibrobacterota</taxon>
        <taxon>Fibrobacteria</taxon>
        <taxon>Fibrobacterales</taxon>
        <taxon>Fibrobacteraceae</taxon>
        <taxon>Fibrobacter</taxon>
    </lineage>
</organism>
<evidence type="ECO:0000313" key="1">
    <source>
        <dbReference type="EMBL" id="SUQ19092.1"/>
    </source>
</evidence>
<dbReference type="Proteomes" id="UP000255423">
    <property type="component" value="Unassembled WGS sequence"/>
</dbReference>
<gene>
    <name evidence="1" type="ORF">SAMN05661053_0318</name>
</gene>
<sequence length="451" mass="52759">MSEFNSITISRQEVRTFDYATLRQEAIGLAQKLSGKIWTDYNVHDPGVTILEQMVFALTELGYKTGFDVEDYLASFDGNIDYESQALYAPALVMQEFPVTLDEYASFFKSRIYCERRITKLRCYPQKIRFATDENGCYRVEIYMAGSANDWVSGEIFDRFWRLWRKWRCMGDYVSDLRIKWMGGEPEFVDYGVRANVRSVDAGDDELGEILPTGTHHDVTDFAPIIELFPTIYREGEGAEPLKNYLAPIEFVFKKFLDVLDHFPELFSIRGERSAKVIENLERYNRALDQMLAMYGVHFPKFSFIALPRLVSCKVAFLRNLPELLLHRVGYAWRRRVELMLGILRDRLDKIEIFNVDGLLVDEKVGRVHIVMFADDDLTRETLDDVEQFICNEIPAHLLPVIYWVPKRESHAFAELYKDWKFDGPMKLTMSPRMVDWLLAHKQFISKKVWL</sequence>
<evidence type="ECO:0000313" key="2">
    <source>
        <dbReference type="Proteomes" id="UP000255423"/>
    </source>
</evidence>